<gene>
    <name evidence="2" type="ORF">FHU10_2944</name>
</gene>
<evidence type="ECO:0000313" key="2">
    <source>
        <dbReference type="EMBL" id="TVZ70375.1"/>
    </source>
</evidence>
<reference evidence="2" key="2">
    <citation type="submission" date="2019-08" db="EMBL/GenBank/DDBJ databases">
        <title>Investigation of anaerobic lignin degradation for improved lignocellulosic biofuels.</title>
        <authorList>
            <person name="Deangelis K.PhD."/>
        </authorList>
    </citation>
    <scope>NUCLEOTIDE SEQUENCE [LARGE SCALE GENOMIC DNA]</scope>
    <source>
        <strain evidence="2">128R</strain>
    </source>
</reference>
<keyword evidence="1" id="KW-0812">Transmembrane</keyword>
<reference evidence="2" key="1">
    <citation type="submission" date="2019-06" db="EMBL/GenBank/DDBJ databases">
        <authorList>
            <person name="Deangelis K."/>
            <person name="Huntemann M."/>
            <person name="Clum A."/>
            <person name="Pillay M."/>
            <person name="Palaniappan K."/>
            <person name="Varghese N."/>
            <person name="Mikhailova N."/>
            <person name="Stamatis D."/>
            <person name="Reddy T."/>
            <person name="Daum C."/>
            <person name="Shapiro N."/>
            <person name="Ivanova N."/>
            <person name="Kyrpides N."/>
            <person name="Woyke T."/>
        </authorList>
    </citation>
    <scope>NUCLEOTIDE SEQUENCE [LARGE SCALE GENOMIC DNA]</scope>
    <source>
        <strain evidence="2">128R</strain>
    </source>
</reference>
<organism evidence="2">
    <name type="scientific">Serratia fonticola</name>
    <dbReference type="NCBI Taxonomy" id="47917"/>
    <lineage>
        <taxon>Bacteria</taxon>
        <taxon>Pseudomonadati</taxon>
        <taxon>Pseudomonadota</taxon>
        <taxon>Gammaproteobacteria</taxon>
        <taxon>Enterobacterales</taxon>
        <taxon>Yersiniaceae</taxon>
        <taxon>Serratia</taxon>
    </lineage>
</organism>
<keyword evidence="1" id="KW-1133">Transmembrane helix</keyword>
<sequence length="39" mass="4505">MRKSGQLEIHRNGMMIAKVSVYQPIISICLYFAFTEEPC</sequence>
<dbReference type="EMBL" id="VISQ01000001">
    <property type="protein sequence ID" value="TVZ70375.1"/>
    <property type="molecule type" value="Genomic_DNA"/>
</dbReference>
<dbReference type="AlphaFoldDB" id="A0A542BU48"/>
<proteinExistence type="predicted"/>
<comment type="caution">
    <text evidence="2">The sequence shown here is derived from an EMBL/GenBank/DDBJ whole genome shotgun (WGS) entry which is preliminary data.</text>
</comment>
<feature type="transmembrane region" description="Helical" evidence="1">
    <location>
        <begin position="12"/>
        <end position="34"/>
    </location>
</feature>
<accession>A0A542BU48</accession>
<keyword evidence="1" id="KW-0472">Membrane</keyword>
<name>A0A542BU48_SERFO</name>
<evidence type="ECO:0000256" key="1">
    <source>
        <dbReference type="SAM" id="Phobius"/>
    </source>
</evidence>
<protein>
    <submittedName>
        <fullName evidence="2">Uncharacterized protein</fullName>
    </submittedName>
</protein>